<keyword evidence="2" id="KW-0472">Membrane</keyword>
<dbReference type="PRINTS" id="PR00385">
    <property type="entry name" value="P450"/>
</dbReference>
<evidence type="ECO:0000313" key="4">
    <source>
        <dbReference type="Proteomes" id="UP000700596"/>
    </source>
</evidence>
<dbReference type="PANTHER" id="PTHR24305:SF199">
    <property type="entry name" value="P450, PUTATIVE (EUROFUNG)-RELATED"/>
    <property type="match status" value="1"/>
</dbReference>
<dbReference type="InterPro" id="IPR001128">
    <property type="entry name" value="Cyt_P450"/>
</dbReference>
<keyword evidence="2" id="KW-1133">Transmembrane helix</keyword>
<accession>A0A9P9IUQ6</accession>
<comment type="caution">
    <text evidence="3">The sequence shown here is derived from an EMBL/GenBank/DDBJ whole genome shotgun (WGS) entry which is preliminary data.</text>
</comment>
<dbReference type="OrthoDB" id="1470350at2759"/>
<feature type="binding site" description="axial binding residue" evidence="1">
    <location>
        <position position="450"/>
    </location>
    <ligand>
        <name>heme</name>
        <dbReference type="ChEBI" id="CHEBI:30413"/>
    </ligand>
    <ligandPart>
        <name>Fe</name>
        <dbReference type="ChEBI" id="CHEBI:18248"/>
    </ligandPart>
</feature>
<protein>
    <submittedName>
        <fullName evidence="3">Cytochrome P450</fullName>
    </submittedName>
</protein>
<evidence type="ECO:0000256" key="2">
    <source>
        <dbReference type="SAM" id="Phobius"/>
    </source>
</evidence>
<dbReference type="InterPro" id="IPR036396">
    <property type="entry name" value="Cyt_P450_sf"/>
</dbReference>
<dbReference type="InterPro" id="IPR050121">
    <property type="entry name" value="Cytochrome_P450_monoxygenase"/>
</dbReference>
<keyword evidence="2" id="KW-0812">Transmembrane</keyword>
<proteinExistence type="predicted"/>
<comment type="cofactor">
    <cofactor evidence="1">
        <name>heme</name>
        <dbReference type="ChEBI" id="CHEBI:30413"/>
    </cofactor>
</comment>
<keyword evidence="1" id="KW-0479">Metal-binding</keyword>
<evidence type="ECO:0000313" key="3">
    <source>
        <dbReference type="EMBL" id="KAH7136188.1"/>
    </source>
</evidence>
<organism evidence="3 4">
    <name type="scientific">Dendryphion nanum</name>
    <dbReference type="NCBI Taxonomy" id="256645"/>
    <lineage>
        <taxon>Eukaryota</taxon>
        <taxon>Fungi</taxon>
        <taxon>Dikarya</taxon>
        <taxon>Ascomycota</taxon>
        <taxon>Pezizomycotina</taxon>
        <taxon>Dothideomycetes</taxon>
        <taxon>Pleosporomycetidae</taxon>
        <taxon>Pleosporales</taxon>
        <taxon>Torulaceae</taxon>
        <taxon>Dendryphion</taxon>
    </lineage>
</organism>
<dbReference type="EMBL" id="JAGMWT010000002">
    <property type="protein sequence ID" value="KAH7136188.1"/>
    <property type="molecule type" value="Genomic_DNA"/>
</dbReference>
<evidence type="ECO:0000256" key="1">
    <source>
        <dbReference type="PIRSR" id="PIRSR602401-1"/>
    </source>
</evidence>
<dbReference type="GO" id="GO:0005506">
    <property type="term" value="F:iron ion binding"/>
    <property type="evidence" value="ECO:0007669"/>
    <property type="project" value="InterPro"/>
</dbReference>
<keyword evidence="1" id="KW-0349">Heme</keyword>
<reference evidence="3" key="1">
    <citation type="journal article" date="2021" name="Nat. Commun.">
        <title>Genetic determinants of endophytism in the Arabidopsis root mycobiome.</title>
        <authorList>
            <person name="Mesny F."/>
            <person name="Miyauchi S."/>
            <person name="Thiergart T."/>
            <person name="Pickel B."/>
            <person name="Atanasova L."/>
            <person name="Karlsson M."/>
            <person name="Huettel B."/>
            <person name="Barry K.W."/>
            <person name="Haridas S."/>
            <person name="Chen C."/>
            <person name="Bauer D."/>
            <person name="Andreopoulos W."/>
            <person name="Pangilinan J."/>
            <person name="LaButti K."/>
            <person name="Riley R."/>
            <person name="Lipzen A."/>
            <person name="Clum A."/>
            <person name="Drula E."/>
            <person name="Henrissat B."/>
            <person name="Kohler A."/>
            <person name="Grigoriev I.V."/>
            <person name="Martin F.M."/>
            <person name="Hacquard S."/>
        </authorList>
    </citation>
    <scope>NUCLEOTIDE SEQUENCE</scope>
    <source>
        <strain evidence="3">MPI-CAGE-CH-0243</strain>
    </source>
</reference>
<dbReference type="Proteomes" id="UP000700596">
    <property type="component" value="Unassembled WGS sequence"/>
</dbReference>
<dbReference type="PANTHER" id="PTHR24305">
    <property type="entry name" value="CYTOCHROME P450"/>
    <property type="match status" value="1"/>
</dbReference>
<feature type="transmembrane region" description="Helical" evidence="2">
    <location>
        <begin position="6"/>
        <end position="26"/>
    </location>
</feature>
<keyword evidence="4" id="KW-1185">Reference proteome</keyword>
<name>A0A9P9IUQ6_9PLEO</name>
<dbReference type="Pfam" id="PF00067">
    <property type="entry name" value="p450"/>
    <property type="match status" value="1"/>
</dbReference>
<dbReference type="GO" id="GO:0020037">
    <property type="term" value="F:heme binding"/>
    <property type="evidence" value="ECO:0007669"/>
    <property type="project" value="InterPro"/>
</dbReference>
<dbReference type="GO" id="GO:0016705">
    <property type="term" value="F:oxidoreductase activity, acting on paired donors, with incorporation or reduction of molecular oxygen"/>
    <property type="evidence" value="ECO:0007669"/>
    <property type="project" value="InterPro"/>
</dbReference>
<dbReference type="PRINTS" id="PR00463">
    <property type="entry name" value="EP450I"/>
</dbReference>
<dbReference type="Gene3D" id="1.10.630.10">
    <property type="entry name" value="Cytochrome P450"/>
    <property type="match status" value="1"/>
</dbReference>
<dbReference type="AlphaFoldDB" id="A0A9P9IUQ6"/>
<dbReference type="InterPro" id="IPR002401">
    <property type="entry name" value="Cyt_P450_E_grp-I"/>
</dbReference>
<dbReference type="GO" id="GO:0004497">
    <property type="term" value="F:monooxygenase activity"/>
    <property type="evidence" value="ECO:0007669"/>
    <property type="project" value="InterPro"/>
</dbReference>
<sequence length="506" mass="58172">MELGSNYETIFLIGAILISLPLLNALSRLHLHPLSKLPGPRLWSISRLPFVVSFLRGNSIHDIDRLHHIYGPVIRIAPNLVCIAQSEAYDEILNRKDKKFFLKDPIWWKEVFDMPCQLLAAIEPETHSRMKKLLAPGFTSGAVRTQEPILHRYVNLLVERLRDLIDKTAKETNKNSTKVDIASWLNFTTFDIFGDLGFGESFNCLESSQYHPWIAMIFDSVVGAAWIASIRLFPVLEYIFQRALPPSIKKMTRNHFNQIVRKVDRRLNWELERPDIMSHVIRQDYEKKGLTRGELNANFMVLTMAGSETMSTALTGAFCYLVRDDEVMGRAVREVRDAFQSSEDITLDALRDLKYLNGVLLEALRMAPPVPWVPPRLVSKGGAEVCGVWLPEGTPVSILPWHINHHPKYFHSPTKFAPERWLSEAKTAKSPYYNDRREALQPFTVGPRSCIGQHLAWAEMRLILAKLLWNFDFGIVEGETFEWGDLKNYLLMEKRGMVVYVRDTRI</sequence>
<dbReference type="SUPFAM" id="SSF48264">
    <property type="entry name" value="Cytochrome P450"/>
    <property type="match status" value="1"/>
</dbReference>
<gene>
    <name evidence="3" type="ORF">B0J11DRAFT_502968</name>
</gene>
<dbReference type="CDD" id="cd11058">
    <property type="entry name" value="CYP60B-like"/>
    <property type="match status" value="1"/>
</dbReference>
<keyword evidence="1" id="KW-0408">Iron</keyword>